<organism evidence="6 7">
    <name type="scientific">Dactylosporangium salmoneum</name>
    <dbReference type="NCBI Taxonomy" id="53361"/>
    <lineage>
        <taxon>Bacteria</taxon>
        <taxon>Bacillati</taxon>
        <taxon>Actinomycetota</taxon>
        <taxon>Actinomycetes</taxon>
        <taxon>Micromonosporales</taxon>
        <taxon>Micromonosporaceae</taxon>
        <taxon>Dactylosporangium</taxon>
    </lineage>
</organism>
<accession>A0ABP5STL7</accession>
<dbReference type="InterPro" id="IPR009057">
    <property type="entry name" value="Homeodomain-like_sf"/>
</dbReference>
<dbReference type="Gene3D" id="1.10.357.10">
    <property type="entry name" value="Tetracycline Repressor, domain 2"/>
    <property type="match status" value="1"/>
</dbReference>
<evidence type="ECO:0000256" key="4">
    <source>
        <dbReference type="PROSITE-ProRule" id="PRU00335"/>
    </source>
</evidence>
<evidence type="ECO:0000313" key="7">
    <source>
        <dbReference type="Proteomes" id="UP001501444"/>
    </source>
</evidence>
<dbReference type="InterPro" id="IPR001647">
    <property type="entry name" value="HTH_TetR"/>
</dbReference>
<evidence type="ECO:0000259" key="5">
    <source>
        <dbReference type="PROSITE" id="PS50977"/>
    </source>
</evidence>
<dbReference type="InterPro" id="IPR036271">
    <property type="entry name" value="Tet_transcr_reg_TetR-rel_C_sf"/>
</dbReference>
<evidence type="ECO:0000256" key="1">
    <source>
        <dbReference type="ARBA" id="ARBA00023015"/>
    </source>
</evidence>
<sequence length="242" mass="25890">MRGAVAPAAVFYDHVMSPRREPVSRRDRPAKPPLSRAALVGAALRIMRDEGLERVTMRRLAAELDTGPAALYVYVRNAAELHGALLDALLADLPLPGPGTPSRWRDDLVELLCAYTSLLIGHPSLARSVLLLRPYGPNFLRLFDTLLGLLRAGGVRPRPAAWGVDLLLQHATATAAEQGTRSADAATEAAEEQALATAIAEADAAAYPQIAHARDELLSGPGEERLRWSLTAMIDGIAGSRA</sequence>
<dbReference type="EMBL" id="BAAARV010000018">
    <property type="protein sequence ID" value="GAA2338387.1"/>
    <property type="molecule type" value="Genomic_DNA"/>
</dbReference>
<keyword evidence="3" id="KW-0804">Transcription</keyword>
<feature type="domain" description="HTH tetR-type" evidence="5">
    <location>
        <begin position="33"/>
        <end position="93"/>
    </location>
</feature>
<name>A0ABP5STL7_9ACTN</name>
<dbReference type="Proteomes" id="UP001501444">
    <property type="component" value="Unassembled WGS sequence"/>
</dbReference>
<dbReference type="SUPFAM" id="SSF46689">
    <property type="entry name" value="Homeodomain-like"/>
    <property type="match status" value="1"/>
</dbReference>
<dbReference type="InterPro" id="IPR004111">
    <property type="entry name" value="Repressor_TetR_C"/>
</dbReference>
<reference evidence="7" key="1">
    <citation type="journal article" date="2019" name="Int. J. Syst. Evol. Microbiol.">
        <title>The Global Catalogue of Microorganisms (GCM) 10K type strain sequencing project: providing services to taxonomists for standard genome sequencing and annotation.</title>
        <authorList>
            <consortium name="The Broad Institute Genomics Platform"/>
            <consortium name="The Broad Institute Genome Sequencing Center for Infectious Disease"/>
            <person name="Wu L."/>
            <person name="Ma J."/>
        </authorList>
    </citation>
    <scope>NUCLEOTIDE SEQUENCE [LARGE SCALE GENOMIC DNA]</scope>
    <source>
        <strain evidence="7">JCM 3272</strain>
    </source>
</reference>
<keyword evidence="7" id="KW-1185">Reference proteome</keyword>
<keyword evidence="2 4" id="KW-0238">DNA-binding</keyword>
<gene>
    <name evidence="6" type="ORF">GCM10010170_019940</name>
</gene>
<evidence type="ECO:0000313" key="6">
    <source>
        <dbReference type="EMBL" id="GAA2338387.1"/>
    </source>
</evidence>
<dbReference type="Pfam" id="PF02909">
    <property type="entry name" value="TetR_C_1"/>
    <property type="match status" value="1"/>
</dbReference>
<dbReference type="SUPFAM" id="SSF48498">
    <property type="entry name" value="Tetracyclin repressor-like, C-terminal domain"/>
    <property type="match status" value="1"/>
</dbReference>
<dbReference type="Pfam" id="PF00440">
    <property type="entry name" value="TetR_N"/>
    <property type="match status" value="1"/>
</dbReference>
<evidence type="ECO:0000256" key="2">
    <source>
        <dbReference type="ARBA" id="ARBA00023125"/>
    </source>
</evidence>
<dbReference type="PROSITE" id="PS50977">
    <property type="entry name" value="HTH_TETR_2"/>
    <property type="match status" value="1"/>
</dbReference>
<proteinExistence type="predicted"/>
<keyword evidence="1" id="KW-0805">Transcription regulation</keyword>
<evidence type="ECO:0000256" key="3">
    <source>
        <dbReference type="ARBA" id="ARBA00023163"/>
    </source>
</evidence>
<comment type="caution">
    <text evidence="6">The sequence shown here is derived from an EMBL/GenBank/DDBJ whole genome shotgun (WGS) entry which is preliminary data.</text>
</comment>
<feature type="DNA-binding region" description="H-T-H motif" evidence="4">
    <location>
        <begin position="56"/>
        <end position="75"/>
    </location>
</feature>
<protein>
    <submittedName>
        <fullName evidence="6">TetR/AcrR family transcriptional regulator C-terminal domain-containing protein</fullName>
    </submittedName>
</protein>